<dbReference type="EMBL" id="BAAADJ010000023">
    <property type="protein sequence ID" value="GAA0332757.1"/>
    <property type="molecule type" value="Genomic_DNA"/>
</dbReference>
<comment type="caution">
    <text evidence="2">The sequence shown here is derived from an EMBL/GenBank/DDBJ whole genome shotgun (WGS) entry which is preliminary data.</text>
</comment>
<reference evidence="3" key="1">
    <citation type="journal article" date="2019" name="Int. J. Syst. Evol. Microbiol.">
        <title>The Global Catalogue of Microorganisms (GCM) 10K type strain sequencing project: providing services to taxonomists for standard genome sequencing and annotation.</title>
        <authorList>
            <consortium name="The Broad Institute Genomics Platform"/>
            <consortium name="The Broad Institute Genome Sequencing Center for Infectious Disease"/>
            <person name="Wu L."/>
            <person name="Ma J."/>
        </authorList>
    </citation>
    <scope>NUCLEOTIDE SEQUENCE [LARGE SCALE GENOMIC DNA]</scope>
    <source>
        <strain evidence="3">JCM 9731</strain>
    </source>
</reference>
<sequence>MNTRSFFFGLATGIAAAVFIQKSVSTPMYKQPESVLHKVKTLFKKEGPISGSWIEMKTQDYAKGPVVYTVYKGGITRLDDNDTQQWEFIADAKTGVILDLYLI</sequence>
<feature type="domain" description="PepSY" evidence="1">
    <location>
        <begin position="41"/>
        <end position="99"/>
    </location>
</feature>
<evidence type="ECO:0000313" key="3">
    <source>
        <dbReference type="Proteomes" id="UP001500782"/>
    </source>
</evidence>
<keyword evidence="3" id="KW-1185">Reference proteome</keyword>
<organism evidence="2 3">
    <name type="scientific">Bacillus carboniphilus</name>
    <dbReference type="NCBI Taxonomy" id="86663"/>
    <lineage>
        <taxon>Bacteria</taxon>
        <taxon>Bacillati</taxon>
        <taxon>Bacillota</taxon>
        <taxon>Bacilli</taxon>
        <taxon>Bacillales</taxon>
        <taxon>Bacillaceae</taxon>
        <taxon>Bacillus</taxon>
    </lineage>
</organism>
<dbReference type="Pfam" id="PF03413">
    <property type="entry name" value="PepSY"/>
    <property type="match status" value="1"/>
</dbReference>
<protein>
    <recommendedName>
        <fullName evidence="1">PepSY domain-containing protein</fullName>
    </recommendedName>
</protein>
<accession>A0ABP3G2V3</accession>
<dbReference type="RefSeq" id="WP_343799416.1">
    <property type="nucleotide sequence ID" value="NZ_BAAADJ010000023.1"/>
</dbReference>
<name>A0ABP3G2V3_9BACI</name>
<evidence type="ECO:0000313" key="2">
    <source>
        <dbReference type="EMBL" id="GAA0332757.1"/>
    </source>
</evidence>
<gene>
    <name evidence="2" type="ORF">GCM10008967_24310</name>
</gene>
<evidence type="ECO:0000259" key="1">
    <source>
        <dbReference type="Pfam" id="PF03413"/>
    </source>
</evidence>
<dbReference type="Proteomes" id="UP001500782">
    <property type="component" value="Unassembled WGS sequence"/>
</dbReference>
<dbReference type="InterPro" id="IPR025711">
    <property type="entry name" value="PepSY"/>
</dbReference>
<proteinExistence type="predicted"/>